<accession>A0A437N8E2</accession>
<sequence>MADETTAPLAPEAVAETVAATGETVSAKFSKALEDAKASAVALGKDLQEKAAPYREKLEDKLSSADLAAEARAIGEQAKERALALAAEGKVKASDALSGLGKLFADNASVVDDKLGAKYGDYARTAARSIQETAAKLESKELDELGKDAVEFVKKNPAVAIGAAAVVGFALAKLLGGGGEEAVEADNDAAE</sequence>
<dbReference type="RefSeq" id="WP_127706851.1">
    <property type="nucleotide sequence ID" value="NZ_SACO01000003.1"/>
</dbReference>
<keyword evidence="2" id="KW-1185">Reference proteome</keyword>
<evidence type="ECO:0008006" key="3">
    <source>
        <dbReference type="Google" id="ProtNLM"/>
    </source>
</evidence>
<organism evidence="1 2">
    <name type="scientific">Novosphingobium umbonatum</name>
    <dbReference type="NCBI Taxonomy" id="1908524"/>
    <lineage>
        <taxon>Bacteria</taxon>
        <taxon>Pseudomonadati</taxon>
        <taxon>Pseudomonadota</taxon>
        <taxon>Alphaproteobacteria</taxon>
        <taxon>Sphingomonadales</taxon>
        <taxon>Sphingomonadaceae</taxon>
        <taxon>Novosphingobium</taxon>
    </lineage>
</organism>
<dbReference type="Proteomes" id="UP000282837">
    <property type="component" value="Unassembled WGS sequence"/>
</dbReference>
<gene>
    <name evidence="1" type="ORF">EOE18_04965</name>
</gene>
<dbReference type="Gene3D" id="1.20.5.1230">
    <property type="entry name" value="Apolipoprotein A-I"/>
    <property type="match status" value="1"/>
</dbReference>
<name>A0A437N8E2_9SPHN</name>
<dbReference type="EMBL" id="SACO01000003">
    <property type="protein sequence ID" value="RVU06195.1"/>
    <property type="molecule type" value="Genomic_DNA"/>
</dbReference>
<comment type="caution">
    <text evidence="1">The sequence shown here is derived from an EMBL/GenBank/DDBJ whole genome shotgun (WGS) entry which is preliminary data.</text>
</comment>
<proteinExistence type="predicted"/>
<reference evidence="1 2" key="1">
    <citation type="submission" date="2019-01" db="EMBL/GenBank/DDBJ databases">
        <authorList>
            <person name="Chen W.-M."/>
        </authorList>
    </citation>
    <scope>NUCLEOTIDE SEQUENCE [LARGE SCALE GENOMIC DNA]</scope>
    <source>
        <strain evidence="1 2">FSY-9</strain>
    </source>
</reference>
<dbReference type="OrthoDB" id="7426580at2"/>
<dbReference type="AlphaFoldDB" id="A0A437N8E2"/>
<evidence type="ECO:0000313" key="1">
    <source>
        <dbReference type="EMBL" id="RVU06195.1"/>
    </source>
</evidence>
<evidence type="ECO:0000313" key="2">
    <source>
        <dbReference type="Proteomes" id="UP000282837"/>
    </source>
</evidence>
<protein>
    <recommendedName>
        <fullName evidence="3">DUF883 family protein</fullName>
    </recommendedName>
</protein>